<comment type="caution">
    <text evidence="1">The sequence shown here is derived from an EMBL/GenBank/DDBJ whole genome shotgun (WGS) entry which is preliminary data.</text>
</comment>
<dbReference type="InterPro" id="IPR025850">
    <property type="entry name" value="SUKH-3"/>
</dbReference>
<organism evidence="1 2">
    <name type="scientific">Micromonospora qiuiae</name>
    <dbReference type="NCBI Taxonomy" id="502268"/>
    <lineage>
        <taxon>Bacteria</taxon>
        <taxon>Bacillati</taxon>
        <taxon>Actinomycetota</taxon>
        <taxon>Actinomycetes</taxon>
        <taxon>Micromonosporales</taxon>
        <taxon>Micromonosporaceae</taxon>
        <taxon>Micromonospora</taxon>
    </lineage>
</organism>
<reference evidence="1 2" key="1">
    <citation type="submission" date="2021-01" db="EMBL/GenBank/DDBJ databases">
        <title>Whole genome shotgun sequence of Verrucosispora qiuiae NBRC 106684.</title>
        <authorList>
            <person name="Komaki H."/>
            <person name="Tamura T."/>
        </authorList>
    </citation>
    <scope>NUCLEOTIDE SEQUENCE [LARGE SCALE GENOMIC DNA]</scope>
    <source>
        <strain evidence="1 2">NBRC 106684</strain>
    </source>
</reference>
<keyword evidence="2" id="KW-1185">Reference proteome</keyword>
<dbReference type="Proteomes" id="UP000653076">
    <property type="component" value="Unassembled WGS sequence"/>
</dbReference>
<dbReference type="Pfam" id="PF14433">
    <property type="entry name" value="SUKH-3"/>
    <property type="match status" value="1"/>
</dbReference>
<proteinExistence type="predicted"/>
<name>A0ABQ4JJK5_9ACTN</name>
<dbReference type="EMBL" id="BOPC01000078">
    <property type="protein sequence ID" value="GIJ29640.1"/>
    <property type="molecule type" value="Genomic_DNA"/>
</dbReference>
<protein>
    <recommendedName>
        <fullName evidence="3">SUKH-3 domain containing protein</fullName>
    </recommendedName>
</protein>
<gene>
    <name evidence="1" type="ORF">Vqi01_48020</name>
</gene>
<dbReference type="RefSeq" id="WP_204037103.1">
    <property type="nucleotide sequence ID" value="NZ_BOPC01000078.1"/>
</dbReference>
<accession>A0ABQ4JJK5</accession>
<evidence type="ECO:0000313" key="1">
    <source>
        <dbReference type="EMBL" id="GIJ29640.1"/>
    </source>
</evidence>
<evidence type="ECO:0008006" key="3">
    <source>
        <dbReference type="Google" id="ProtNLM"/>
    </source>
</evidence>
<evidence type="ECO:0000313" key="2">
    <source>
        <dbReference type="Proteomes" id="UP000653076"/>
    </source>
</evidence>
<sequence length="249" mass="26993">MISRDEALSIARQWASAGRPGPAPEVELYEFDLGYVTWRVLPGAPATDGPPAPPPSTGFPRAVIDRETGEVSQWRSLSAPLVAEEYARHRAADGRFPPEARHVLEKAGWFPGRDVTASVDHWMVRFANELVGLECPPVARAAMVEFGGLQLPQFGRSGRLGGGFTSYIHPTLGGVVTEAARAFAEEYDNPVYPLGNNEDGPSELVVDAHGRVFMLHWADDFFVGPDIDSAIAKLIRGGDLTEASDLDWG</sequence>